<dbReference type="InterPro" id="IPR010105">
    <property type="entry name" value="TonB_sidphr_rcpt"/>
</dbReference>
<name>A0A951MGR4_9BACT</name>
<keyword evidence="4" id="KW-0408">Iron</keyword>
<evidence type="ECO:0000256" key="9">
    <source>
        <dbReference type="RuleBase" id="RU003357"/>
    </source>
</evidence>
<keyword evidence="5" id="KW-0406">Ion transport</keyword>
<evidence type="ECO:0000259" key="11">
    <source>
        <dbReference type="Pfam" id="PF00593"/>
    </source>
</evidence>
<sequence>MKLFFTLLFCLLLQTVYSQSVIQGAVLNQDQQPIVGATLLITGTNQGTVTDVEGKFSLSFNRSSNIVLRVSAIGYVAESINVDPANLVTGSFTVTLQEDEYRLQAVEITGRREDSYKNDVSFSGTKVASPIKDIPQSISFVTKELMVDQQAFTTGEVVKNMSGINQFSSYDDFTLRGFRSSNQLINGLRAGGIFWALPITANLERIEVIKGPASALFANTDPGGTINRVTKKPLDESRKSLQFSTGSFNTYRVALDFTGPMNEEKTLLYRLNVAYQDTESFRTLQGRTDMMVAPSFTFLPSDKTAINFDLVYSATRGKLDRGQPIFGASAGTDLFSTPISLAIAYVDDYLNIDNLFSTISLQHKFTEKTSLNVSYIKYLAQEDLQEHRTSNQFARDGDGNEIPTLMGMSTIRRFQRNYTDNLSAYLVHEFATGKIRHKLLGGYDYIQRVLPVGGATQNAGGYLRADGSGFINTFNPYNRDAYQFDQNGNPIPNVPHFNLANPRFTISNYENYLFINNPLTAAKYSVNGFYIQDQIEYNKLTLLLSLRQEFYTDLLGFGGSEEEEVTQAALIPRLGAVYALNKNINAYATYSQGYQPQGAGFIGSPEVFGGPFDPLTSRMGETGFKGEFFNRRLFATTAIYQITQNNILINANNPENPDLLAQRGQERARGIEFDLAGNITKNLSLTANYAYNRAIITESDNEQEIGEIKENAPLHQGGFWAKYVLTEGNLNGLGIALGGNFVSSRNTFSPILTLPSYFVADAALYYTVDKFRVSVNFRNLANQVHWVGGYDFNRLFPGEPRNFLATVAYNF</sequence>
<comment type="similarity">
    <text evidence="1 8 9">Belongs to the TonB-dependent receptor family.</text>
</comment>
<dbReference type="Pfam" id="PF00593">
    <property type="entry name" value="TonB_dep_Rec_b-barrel"/>
    <property type="match status" value="1"/>
</dbReference>
<keyword evidence="8" id="KW-0998">Cell outer membrane</keyword>
<keyword evidence="8" id="KW-0813">Transport</keyword>
<organism evidence="13 14">
    <name type="scientific">Arthrospiribacter ruber</name>
    <dbReference type="NCBI Taxonomy" id="2487934"/>
    <lineage>
        <taxon>Bacteria</taxon>
        <taxon>Pseudomonadati</taxon>
        <taxon>Bacteroidota</taxon>
        <taxon>Cytophagia</taxon>
        <taxon>Cytophagales</taxon>
        <taxon>Cyclobacteriaceae</taxon>
        <taxon>Arthrospiribacter</taxon>
    </lineage>
</organism>
<dbReference type="InterPro" id="IPR039426">
    <property type="entry name" value="TonB-dep_rcpt-like"/>
</dbReference>
<comment type="caution">
    <text evidence="13">The sequence shown here is derived from an EMBL/GenBank/DDBJ whole genome shotgun (WGS) entry which is preliminary data.</text>
</comment>
<evidence type="ECO:0000313" key="13">
    <source>
        <dbReference type="EMBL" id="MBW3469585.1"/>
    </source>
</evidence>
<dbReference type="PANTHER" id="PTHR32552">
    <property type="entry name" value="FERRICHROME IRON RECEPTOR-RELATED"/>
    <property type="match status" value="1"/>
</dbReference>
<dbReference type="CDD" id="cd01347">
    <property type="entry name" value="ligand_gated_channel"/>
    <property type="match status" value="1"/>
</dbReference>
<evidence type="ECO:0000256" key="6">
    <source>
        <dbReference type="ARBA" id="ARBA00023077"/>
    </source>
</evidence>
<feature type="chain" id="PRO_5037145765" evidence="10">
    <location>
        <begin position="21"/>
        <end position="811"/>
    </location>
</feature>
<keyword evidence="14" id="KW-1185">Reference proteome</keyword>
<evidence type="ECO:0000256" key="4">
    <source>
        <dbReference type="ARBA" id="ARBA00023004"/>
    </source>
</evidence>
<evidence type="ECO:0000256" key="8">
    <source>
        <dbReference type="PROSITE-ProRule" id="PRU01360"/>
    </source>
</evidence>
<keyword evidence="8 9" id="KW-0472">Membrane</keyword>
<dbReference type="GO" id="GO:0009279">
    <property type="term" value="C:cell outer membrane"/>
    <property type="evidence" value="ECO:0007669"/>
    <property type="project" value="UniProtKB-SubCell"/>
</dbReference>
<evidence type="ECO:0000259" key="12">
    <source>
        <dbReference type="Pfam" id="PF07715"/>
    </source>
</evidence>
<feature type="signal peptide" evidence="10">
    <location>
        <begin position="1"/>
        <end position="20"/>
    </location>
</feature>
<gene>
    <name evidence="13" type="ORF">EGN73_17440</name>
</gene>
<accession>A0A951MGR4</accession>
<dbReference type="PANTHER" id="PTHR32552:SF68">
    <property type="entry name" value="FERRICHROME OUTER MEMBRANE TRANSPORTER_PHAGE RECEPTOR"/>
    <property type="match status" value="1"/>
</dbReference>
<evidence type="ECO:0000256" key="3">
    <source>
        <dbReference type="ARBA" id="ARBA00022729"/>
    </source>
</evidence>
<feature type="domain" description="TonB-dependent receptor plug" evidence="12">
    <location>
        <begin position="131"/>
        <end position="225"/>
    </location>
</feature>
<dbReference type="EMBL" id="RPHB01000008">
    <property type="protein sequence ID" value="MBW3469585.1"/>
    <property type="molecule type" value="Genomic_DNA"/>
</dbReference>
<evidence type="ECO:0000256" key="10">
    <source>
        <dbReference type="SAM" id="SignalP"/>
    </source>
</evidence>
<dbReference type="AlphaFoldDB" id="A0A951MGR4"/>
<dbReference type="PROSITE" id="PS52016">
    <property type="entry name" value="TONB_DEPENDENT_REC_3"/>
    <property type="match status" value="1"/>
</dbReference>
<dbReference type="Pfam" id="PF13715">
    <property type="entry name" value="CarbopepD_reg_2"/>
    <property type="match status" value="1"/>
</dbReference>
<keyword evidence="8" id="KW-0812">Transmembrane</keyword>
<protein>
    <submittedName>
        <fullName evidence="13">TonB-dependent receptor</fullName>
    </submittedName>
</protein>
<dbReference type="NCBIfam" id="TIGR01783">
    <property type="entry name" value="TonB-siderophor"/>
    <property type="match status" value="1"/>
</dbReference>
<reference evidence="13 14" key="1">
    <citation type="journal article" date="2020" name="Syst. Appl. Microbiol.">
        <title>Arthrospiribacter ruber gen. nov., sp. nov., a novel bacterium isolated from Arthrospira cultures.</title>
        <authorList>
            <person name="Waleron M."/>
            <person name="Misztak A."/>
            <person name="Waleron M.M."/>
            <person name="Furmaniak M."/>
            <person name="Mrozik A."/>
            <person name="Waleron K."/>
        </authorList>
    </citation>
    <scope>NUCLEOTIDE SEQUENCE [LARGE SCALE GENOMIC DNA]</scope>
    <source>
        <strain evidence="13 14">DPMB0001</strain>
    </source>
</reference>
<proteinExistence type="inferred from homology"/>
<evidence type="ECO:0000256" key="2">
    <source>
        <dbReference type="ARBA" id="ARBA00022496"/>
    </source>
</evidence>
<dbReference type="Proteomes" id="UP000727490">
    <property type="component" value="Unassembled WGS sequence"/>
</dbReference>
<keyword evidence="6 9" id="KW-0798">TonB box</keyword>
<dbReference type="Pfam" id="PF07715">
    <property type="entry name" value="Plug"/>
    <property type="match status" value="1"/>
</dbReference>
<feature type="domain" description="TonB-dependent receptor-like beta-barrel" evidence="11">
    <location>
        <begin position="303"/>
        <end position="780"/>
    </location>
</feature>
<dbReference type="InterPro" id="IPR000531">
    <property type="entry name" value="Beta-barrel_TonB"/>
</dbReference>
<dbReference type="InterPro" id="IPR012910">
    <property type="entry name" value="Plug_dom"/>
</dbReference>
<evidence type="ECO:0000256" key="5">
    <source>
        <dbReference type="ARBA" id="ARBA00023065"/>
    </source>
</evidence>
<comment type="subcellular location">
    <subcellularLocation>
        <location evidence="8">Cell outer membrane</location>
        <topology evidence="8">Multi-pass membrane protein</topology>
    </subcellularLocation>
</comment>
<dbReference type="GO" id="GO:0015891">
    <property type="term" value="P:siderophore transport"/>
    <property type="evidence" value="ECO:0007669"/>
    <property type="project" value="InterPro"/>
</dbReference>
<keyword evidence="2" id="KW-0410">Iron transport</keyword>
<keyword evidence="8" id="KW-1134">Transmembrane beta strand</keyword>
<evidence type="ECO:0000256" key="7">
    <source>
        <dbReference type="ARBA" id="ARBA00023170"/>
    </source>
</evidence>
<evidence type="ECO:0000256" key="1">
    <source>
        <dbReference type="ARBA" id="ARBA00009810"/>
    </source>
</evidence>
<dbReference type="GO" id="GO:0038023">
    <property type="term" value="F:signaling receptor activity"/>
    <property type="evidence" value="ECO:0007669"/>
    <property type="project" value="InterPro"/>
</dbReference>
<dbReference type="RefSeq" id="WP_219292803.1">
    <property type="nucleotide sequence ID" value="NZ_RPHB01000008.1"/>
</dbReference>
<keyword evidence="3 10" id="KW-0732">Signal</keyword>
<keyword evidence="7 13" id="KW-0675">Receptor</keyword>
<dbReference type="GO" id="GO:0015344">
    <property type="term" value="F:siderophore uptake transmembrane transporter activity"/>
    <property type="evidence" value="ECO:0007669"/>
    <property type="project" value="TreeGrafter"/>
</dbReference>
<evidence type="ECO:0000313" key="14">
    <source>
        <dbReference type="Proteomes" id="UP000727490"/>
    </source>
</evidence>